<name>A0A6J1BWN2_MOMCH</name>
<feature type="repeat" description="RCC1" evidence="2">
    <location>
        <begin position="297"/>
        <end position="348"/>
    </location>
</feature>
<evidence type="ECO:0000259" key="3">
    <source>
        <dbReference type="Pfam" id="PF25390"/>
    </source>
</evidence>
<dbReference type="InterPro" id="IPR051210">
    <property type="entry name" value="Ub_ligase/GEF_domain"/>
</dbReference>
<dbReference type="PRINTS" id="PR00633">
    <property type="entry name" value="RCCNDNSATION"/>
</dbReference>
<dbReference type="Proteomes" id="UP000504603">
    <property type="component" value="Unplaced"/>
</dbReference>
<proteinExistence type="predicted"/>
<dbReference type="RefSeq" id="XP_022133945.1">
    <property type="nucleotide sequence ID" value="XM_022278253.1"/>
</dbReference>
<dbReference type="Pfam" id="PF25390">
    <property type="entry name" value="WD40_RLD"/>
    <property type="match status" value="1"/>
</dbReference>
<evidence type="ECO:0000256" key="1">
    <source>
        <dbReference type="ARBA" id="ARBA00022737"/>
    </source>
</evidence>
<feature type="repeat" description="RCC1" evidence="2">
    <location>
        <begin position="59"/>
        <end position="102"/>
    </location>
</feature>
<feature type="repeat" description="RCC1" evidence="2">
    <location>
        <begin position="401"/>
        <end position="459"/>
    </location>
</feature>
<organism evidence="4 5">
    <name type="scientific">Momordica charantia</name>
    <name type="common">Bitter gourd</name>
    <name type="synonym">Balsam pear</name>
    <dbReference type="NCBI Taxonomy" id="3673"/>
    <lineage>
        <taxon>Eukaryota</taxon>
        <taxon>Viridiplantae</taxon>
        <taxon>Streptophyta</taxon>
        <taxon>Embryophyta</taxon>
        <taxon>Tracheophyta</taxon>
        <taxon>Spermatophyta</taxon>
        <taxon>Magnoliopsida</taxon>
        <taxon>eudicotyledons</taxon>
        <taxon>Gunneridae</taxon>
        <taxon>Pentapetalae</taxon>
        <taxon>rosids</taxon>
        <taxon>fabids</taxon>
        <taxon>Cucurbitales</taxon>
        <taxon>Cucurbitaceae</taxon>
        <taxon>Momordiceae</taxon>
        <taxon>Momordica</taxon>
    </lineage>
</organism>
<evidence type="ECO:0000256" key="2">
    <source>
        <dbReference type="PROSITE-ProRule" id="PRU00235"/>
    </source>
</evidence>
<dbReference type="SUPFAM" id="SSF50985">
    <property type="entry name" value="RCC1/BLIP-II"/>
    <property type="match status" value="1"/>
</dbReference>
<dbReference type="PANTHER" id="PTHR22870">
    <property type="entry name" value="REGULATOR OF CHROMOSOME CONDENSATION"/>
    <property type="match status" value="1"/>
</dbReference>
<evidence type="ECO:0000313" key="5">
    <source>
        <dbReference type="RefSeq" id="XP_022133945.1"/>
    </source>
</evidence>
<keyword evidence="1" id="KW-0677">Repeat</keyword>
<dbReference type="PROSITE" id="PS50012">
    <property type="entry name" value="RCC1_3"/>
    <property type="match status" value="7"/>
</dbReference>
<sequence length="466" mass="49376">MFFFRPQRSLATNFTRCRHFSSLVSAPPSASGSTGIPFLYKHESAEDNHPNNAESTATLQLLSWGRGSSGQLGGGIEEIRLYPSPVANLILPNLHTLALTPGQLPSLSGDHEDRRGIGSFEVGISCGLFHSSLLVNGNGWIWGKGDGGRLGFGHENPVFVPTLNPHFDGFRCIALGGLHSVALNSLGQVLTWGYGGFGALGHSVYHRELTPRLVEGSWRGRITHIATSGAHTAAITESGELYTWGRDEGDGRLGLGPGRGPNEGGGLSIPFRVKALPGPVAAVTCGGFFTMALGVNGKLWNWGANTNFELGRGNKIGGWEPKPIPCLEDTPIIQIASGGYHSLALTGDGKVLSWGYGGHGQLGHSSIQNEKIPRVIDALADQRVIYISCGGSSSAAITAEGKLYMWGNAKDSQLGVPGLPEAQPCPVEVKFLDEDDGLGSYHVLSVAVGASHAMCLVLRRKQDVKF</sequence>
<feature type="repeat" description="RCC1" evidence="2">
    <location>
        <begin position="349"/>
        <end position="400"/>
    </location>
</feature>
<dbReference type="InterPro" id="IPR058923">
    <property type="entry name" value="RCC1-like_dom"/>
</dbReference>
<feature type="domain" description="RCC1-like" evidence="3">
    <location>
        <begin position="60"/>
        <end position="455"/>
    </location>
</feature>
<feature type="repeat" description="RCC1" evidence="2">
    <location>
        <begin position="187"/>
        <end position="238"/>
    </location>
</feature>
<dbReference type="PROSITE" id="PS00626">
    <property type="entry name" value="RCC1_2"/>
    <property type="match status" value="1"/>
</dbReference>
<dbReference type="Gene3D" id="2.130.10.30">
    <property type="entry name" value="Regulator of chromosome condensation 1/beta-lactamase-inhibitor protein II"/>
    <property type="match status" value="2"/>
</dbReference>
<reference evidence="5" key="1">
    <citation type="submission" date="2025-08" db="UniProtKB">
        <authorList>
            <consortium name="RefSeq"/>
        </authorList>
    </citation>
    <scope>IDENTIFICATION</scope>
</reference>
<protein>
    <submittedName>
        <fullName evidence="5">Probable E3 ubiquitin-protein ligase HERC2</fullName>
    </submittedName>
</protein>
<dbReference type="OrthoDB" id="239701at2759"/>
<dbReference type="GeneID" id="111006357"/>
<dbReference type="InterPro" id="IPR009091">
    <property type="entry name" value="RCC1/BLIP-II"/>
</dbReference>
<feature type="repeat" description="RCC1" evidence="2">
    <location>
        <begin position="137"/>
        <end position="186"/>
    </location>
</feature>
<gene>
    <name evidence="5" type="primary">LOC111006357</name>
</gene>
<keyword evidence="4" id="KW-1185">Reference proteome</keyword>
<dbReference type="InterPro" id="IPR000408">
    <property type="entry name" value="Reg_chr_condens"/>
</dbReference>
<accession>A0A6J1BWN2</accession>
<dbReference type="KEGG" id="mcha:111006357"/>
<feature type="repeat" description="RCC1" evidence="2">
    <location>
        <begin position="239"/>
        <end position="296"/>
    </location>
</feature>
<dbReference type="AlphaFoldDB" id="A0A6J1BWN2"/>
<evidence type="ECO:0000313" key="4">
    <source>
        <dbReference type="Proteomes" id="UP000504603"/>
    </source>
</evidence>
<dbReference type="PANTHER" id="PTHR22870:SF408">
    <property type="entry name" value="OS09G0560450 PROTEIN"/>
    <property type="match status" value="1"/>
</dbReference>